<evidence type="ECO:0000313" key="1">
    <source>
        <dbReference type="EMBL" id="GAI65585.1"/>
    </source>
</evidence>
<proteinExistence type="predicted"/>
<organism evidence="1">
    <name type="scientific">marine sediment metagenome</name>
    <dbReference type="NCBI Taxonomy" id="412755"/>
    <lineage>
        <taxon>unclassified sequences</taxon>
        <taxon>metagenomes</taxon>
        <taxon>ecological metagenomes</taxon>
    </lineage>
</organism>
<protein>
    <submittedName>
        <fullName evidence="1">Uncharacterized protein</fullName>
    </submittedName>
</protein>
<feature type="non-terminal residue" evidence="1">
    <location>
        <position position="270"/>
    </location>
</feature>
<gene>
    <name evidence="1" type="ORF">S12H4_08514</name>
</gene>
<reference evidence="1" key="1">
    <citation type="journal article" date="2014" name="Front. Microbiol.">
        <title>High frequency of phylogenetically diverse reductive dehalogenase-homologous genes in deep subseafloor sedimentary metagenomes.</title>
        <authorList>
            <person name="Kawai M."/>
            <person name="Futagami T."/>
            <person name="Toyoda A."/>
            <person name="Takaki Y."/>
            <person name="Nishi S."/>
            <person name="Hori S."/>
            <person name="Arai W."/>
            <person name="Tsubouchi T."/>
            <person name="Morono Y."/>
            <person name="Uchiyama I."/>
            <person name="Ito T."/>
            <person name="Fujiyama A."/>
            <person name="Inagaki F."/>
            <person name="Takami H."/>
        </authorList>
    </citation>
    <scope>NUCLEOTIDE SEQUENCE</scope>
    <source>
        <strain evidence="1">Expedition CK06-06</strain>
    </source>
</reference>
<dbReference type="EMBL" id="BARW01003296">
    <property type="protein sequence ID" value="GAI65585.1"/>
    <property type="molecule type" value="Genomic_DNA"/>
</dbReference>
<dbReference type="AlphaFoldDB" id="X1RQW9"/>
<sequence>MAIGTPDWWSRTRALLDMDFTDLRDTPGTYGAEAGKAVIVVVTEDGVVFSETIIDNHSARHESGGADELDLSDLPGSYTDAQARAAINDIFGADGKADADIDLDSHILRKVAHVRVIPRCGLLSEVDNEYVVVTGSTTSAAASYIQIYGKTHATKPNVIEFYLAEVLKAYFDADGVFHLVEQPSMTWNHKAQHESGGADEIDLTDMIPGDHAARHESGGDDEISLEGLDPSSGWGFAADYVKVSDVKAYNVAGGTFTSGAWRIRVINTED</sequence>
<comment type="caution">
    <text evidence="1">The sequence shown here is derived from an EMBL/GenBank/DDBJ whole genome shotgun (WGS) entry which is preliminary data.</text>
</comment>
<name>X1RQW9_9ZZZZ</name>
<accession>X1RQW9</accession>